<feature type="domain" description="SSD" evidence="7">
    <location>
        <begin position="48"/>
        <end position="186"/>
    </location>
</feature>
<evidence type="ECO:0000313" key="9">
    <source>
        <dbReference type="Proteomes" id="UP000677054"/>
    </source>
</evidence>
<dbReference type="InterPro" id="IPR021134">
    <property type="entry name" value="Bestrophin-like"/>
</dbReference>
<name>A0A7R8ZZZ8_9CRUS</name>
<dbReference type="OrthoDB" id="6510177at2759"/>
<dbReference type="EMBL" id="CAJPEV010000298">
    <property type="protein sequence ID" value="CAG0883646.1"/>
    <property type="molecule type" value="Genomic_DNA"/>
</dbReference>
<dbReference type="Pfam" id="PF01062">
    <property type="entry name" value="Bestrophin"/>
    <property type="match status" value="2"/>
</dbReference>
<proteinExistence type="inferred from homology"/>
<comment type="subcellular location">
    <subcellularLocation>
        <location evidence="6">Cell membrane</location>
        <topology evidence="6">Multi-pass membrane protein</topology>
    </subcellularLocation>
    <subcellularLocation>
        <location evidence="1">Membrane</location>
    </subcellularLocation>
</comment>
<evidence type="ECO:0000313" key="8">
    <source>
        <dbReference type="EMBL" id="CAD7242644.1"/>
    </source>
</evidence>
<reference evidence="8" key="1">
    <citation type="submission" date="2020-11" db="EMBL/GenBank/DDBJ databases">
        <authorList>
            <person name="Tran Van P."/>
        </authorList>
    </citation>
    <scope>NUCLEOTIDE SEQUENCE</scope>
</reference>
<feature type="transmembrane region" description="Helical" evidence="6">
    <location>
        <begin position="84"/>
        <end position="103"/>
    </location>
</feature>
<keyword evidence="6" id="KW-1003">Cell membrane</keyword>
<protein>
    <recommendedName>
        <fullName evidence="6">Bestrophin homolog</fullName>
    </recommendedName>
</protein>
<dbReference type="Gene3D" id="1.20.1640.10">
    <property type="entry name" value="Multidrug efflux transporter AcrB transmembrane domain"/>
    <property type="match status" value="1"/>
</dbReference>
<evidence type="ECO:0000256" key="3">
    <source>
        <dbReference type="ARBA" id="ARBA00022989"/>
    </source>
</evidence>
<evidence type="ECO:0000256" key="1">
    <source>
        <dbReference type="ARBA" id="ARBA00004370"/>
    </source>
</evidence>
<dbReference type="EMBL" id="LR899815">
    <property type="protein sequence ID" value="CAD7242644.1"/>
    <property type="molecule type" value="Genomic_DNA"/>
</dbReference>
<evidence type="ECO:0000256" key="5">
    <source>
        <dbReference type="ARBA" id="ARBA00034769"/>
    </source>
</evidence>
<sequence length="464" mass="52502">MDPIAEPWEKEFIDLVFHNDIPKPEGLGTYAMAARSYRDAVGQMLAKNMPLFAMGFISITVFVTLIMGKLNLLQHRVLIGLESLLAIGLTILSTFGLCFYLGLPYYDLHSIMPFLILGIGIDDTLVVVQSLENVIAAGGTWTPEERVALALKQSGVSITITTLTDIFAFCMGATTEKSDAGDVWNFEEVVLYFRSCDGIRVLVFLLGFYVSIVAGRWWELWKAIPWSLDPATIVATHLRSGDSEMALKYRLTIMRYMHLGIIICMQTLSSRTEKHFGELEDLLDEQCPSCRSAEGKASHPGTRCRSDEPGYIPRMLTEKEKEILENLGRLYGSEKPPYWIPMVWACRLAEDARRKGLVDTNLGLQSIISEIRGVRTRLGQCRDIDNVNIPLVYTQLVFFMGWLEVAEMLINPFGEDEDDFDVHLIVERNIKMANFIVREVVWNLPDIDAYHGYPEAVFYKSEKV</sequence>
<keyword evidence="6" id="KW-0869">Chloride channel</keyword>
<dbReference type="GO" id="GO:0005886">
    <property type="term" value="C:plasma membrane"/>
    <property type="evidence" value="ECO:0007669"/>
    <property type="project" value="UniProtKB-SubCell"/>
</dbReference>
<keyword evidence="3 6" id="KW-1133">Transmembrane helix</keyword>
<keyword evidence="6" id="KW-0868">Chloride</keyword>
<dbReference type="GO" id="GO:0005254">
    <property type="term" value="F:chloride channel activity"/>
    <property type="evidence" value="ECO:0007669"/>
    <property type="project" value="UniProtKB-KW"/>
</dbReference>
<keyword evidence="4 6" id="KW-0472">Membrane</keyword>
<gene>
    <name evidence="8" type="ORF">DSTB1V02_LOCUS2600</name>
</gene>
<comment type="similarity">
    <text evidence="5 6">Belongs to the anion channel-forming bestrophin (TC 1.A.46) family. Calcium-sensitive chloride channel subfamily.</text>
</comment>
<evidence type="ECO:0000259" key="7">
    <source>
        <dbReference type="PROSITE" id="PS50156"/>
    </source>
</evidence>
<dbReference type="Pfam" id="PF02460">
    <property type="entry name" value="Patched"/>
    <property type="match status" value="1"/>
</dbReference>
<keyword evidence="2 6" id="KW-0812">Transmembrane</keyword>
<feature type="non-terminal residue" evidence="8">
    <location>
        <position position="1"/>
    </location>
</feature>
<dbReference type="Proteomes" id="UP000677054">
    <property type="component" value="Unassembled WGS sequence"/>
</dbReference>
<dbReference type="PANTHER" id="PTHR10736">
    <property type="entry name" value="BESTROPHIN"/>
    <property type="match status" value="1"/>
</dbReference>
<evidence type="ECO:0000256" key="6">
    <source>
        <dbReference type="RuleBase" id="RU363126"/>
    </source>
</evidence>
<comment type="function">
    <text evidence="6">Forms chloride channels.</text>
</comment>
<keyword evidence="6" id="KW-0813">Transport</keyword>
<keyword evidence="9" id="KW-1185">Reference proteome</keyword>
<dbReference type="InterPro" id="IPR000731">
    <property type="entry name" value="SSD"/>
</dbReference>
<feature type="transmembrane region" description="Helical" evidence="6">
    <location>
        <begin position="51"/>
        <end position="72"/>
    </location>
</feature>
<dbReference type="AlphaFoldDB" id="A0A7R8ZZZ8"/>
<dbReference type="PROSITE" id="PS50156">
    <property type="entry name" value="SSD"/>
    <property type="match status" value="1"/>
</dbReference>
<dbReference type="InterPro" id="IPR003392">
    <property type="entry name" value="PTHD_SSD"/>
</dbReference>
<evidence type="ECO:0000256" key="2">
    <source>
        <dbReference type="ARBA" id="ARBA00022692"/>
    </source>
</evidence>
<dbReference type="SUPFAM" id="SSF82866">
    <property type="entry name" value="Multidrug efflux transporter AcrB transmembrane domain"/>
    <property type="match status" value="1"/>
</dbReference>
<keyword evidence="6" id="KW-0406">Ion transport</keyword>
<organism evidence="8">
    <name type="scientific">Darwinula stevensoni</name>
    <dbReference type="NCBI Taxonomy" id="69355"/>
    <lineage>
        <taxon>Eukaryota</taxon>
        <taxon>Metazoa</taxon>
        <taxon>Ecdysozoa</taxon>
        <taxon>Arthropoda</taxon>
        <taxon>Crustacea</taxon>
        <taxon>Oligostraca</taxon>
        <taxon>Ostracoda</taxon>
        <taxon>Podocopa</taxon>
        <taxon>Podocopida</taxon>
        <taxon>Darwinulocopina</taxon>
        <taxon>Darwinuloidea</taxon>
        <taxon>Darwinulidae</taxon>
        <taxon>Darwinula</taxon>
    </lineage>
</organism>
<keyword evidence="6" id="KW-0407">Ion channel</keyword>
<dbReference type="GO" id="GO:0034707">
    <property type="term" value="C:chloride channel complex"/>
    <property type="evidence" value="ECO:0007669"/>
    <property type="project" value="UniProtKB-KW"/>
</dbReference>
<accession>A0A7R8ZZZ8</accession>
<dbReference type="InterPro" id="IPR000615">
    <property type="entry name" value="Bestrophin"/>
</dbReference>
<evidence type="ECO:0000256" key="4">
    <source>
        <dbReference type="ARBA" id="ARBA00023136"/>
    </source>
</evidence>